<protein>
    <submittedName>
        <fullName evidence="8">R-spondin 4</fullName>
    </submittedName>
</protein>
<evidence type="ECO:0000256" key="3">
    <source>
        <dbReference type="ARBA" id="ARBA00022729"/>
    </source>
</evidence>
<evidence type="ECO:0000256" key="2">
    <source>
        <dbReference type="ARBA" id="ARBA00022525"/>
    </source>
</evidence>
<name>A0A8C2XGF8_CYCLU</name>
<evidence type="ECO:0000259" key="7">
    <source>
        <dbReference type="Pfam" id="PF15913"/>
    </source>
</evidence>
<accession>A0A8C2XGF8</accession>
<dbReference type="InterPro" id="IPR009030">
    <property type="entry name" value="Growth_fac_rcpt_cys_sf"/>
</dbReference>
<keyword evidence="5" id="KW-0325">Glycoprotein</keyword>
<evidence type="ECO:0000256" key="4">
    <source>
        <dbReference type="ARBA" id="ARBA00023157"/>
    </source>
</evidence>
<keyword evidence="2" id="KW-0964">Secreted</keyword>
<dbReference type="AlphaFoldDB" id="A0A8C2XGF8"/>
<evidence type="ECO:0000256" key="6">
    <source>
        <dbReference type="SAM" id="SignalP"/>
    </source>
</evidence>
<keyword evidence="9" id="KW-1185">Reference proteome</keyword>
<feature type="chain" id="PRO_5034891781" evidence="6">
    <location>
        <begin position="18"/>
        <end position="228"/>
    </location>
</feature>
<dbReference type="GO" id="GO:0005576">
    <property type="term" value="C:extracellular region"/>
    <property type="evidence" value="ECO:0007669"/>
    <property type="project" value="UniProtKB-SubCell"/>
</dbReference>
<dbReference type="SUPFAM" id="SSF57184">
    <property type="entry name" value="Growth factor receptor domain"/>
    <property type="match status" value="1"/>
</dbReference>
<feature type="domain" description="R-spondin Fu-CRD" evidence="7">
    <location>
        <begin position="22"/>
        <end position="117"/>
    </location>
</feature>
<dbReference type="InterPro" id="IPR006212">
    <property type="entry name" value="Furin_repeat"/>
</dbReference>
<evidence type="ECO:0000313" key="8">
    <source>
        <dbReference type="Ensembl" id="ENSCLMP00005018134.1"/>
    </source>
</evidence>
<dbReference type="Proteomes" id="UP000694565">
    <property type="component" value="Unplaced"/>
</dbReference>
<reference evidence="8" key="2">
    <citation type="submission" date="2025-09" db="UniProtKB">
        <authorList>
            <consortium name="Ensembl"/>
        </authorList>
    </citation>
    <scope>IDENTIFICATION</scope>
</reference>
<dbReference type="Pfam" id="PF15913">
    <property type="entry name" value="Furin-like_2"/>
    <property type="match status" value="1"/>
</dbReference>
<dbReference type="PANTHER" id="PTHR46987:SF6">
    <property type="entry name" value="R-SPONDIN-4"/>
    <property type="match status" value="1"/>
</dbReference>
<keyword evidence="3 6" id="KW-0732">Signal</keyword>
<reference evidence="8" key="1">
    <citation type="submission" date="2025-08" db="UniProtKB">
        <authorList>
            <consortium name="Ensembl"/>
        </authorList>
    </citation>
    <scope>IDENTIFICATION</scope>
</reference>
<organism evidence="8 9">
    <name type="scientific">Cyclopterus lumpus</name>
    <name type="common">Lumpsucker</name>
    <dbReference type="NCBI Taxonomy" id="8103"/>
    <lineage>
        <taxon>Eukaryota</taxon>
        <taxon>Metazoa</taxon>
        <taxon>Chordata</taxon>
        <taxon>Craniata</taxon>
        <taxon>Vertebrata</taxon>
        <taxon>Euteleostomi</taxon>
        <taxon>Actinopterygii</taxon>
        <taxon>Neopterygii</taxon>
        <taxon>Teleostei</taxon>
        <taxon>Neoteleostei</taxon>
        <taxon>Acanthomorphata</taxon>
        <taxon>Eupercaria</taxon>
        <taxon>Perciformes</taxon>
        <taxon>Cottioidei</taxon>
        <taxon>Cottales</taxon>
        <taxon>Cyclopteridae</taxon>
        <taxon>Cyclopterus</taxon>
    </lineage>
</organism>
<dbReference type="Ensembl" id="ENSCLMT00005019145.1">
    <property type="protein sequence ID" value="ENSCLMP00005018134.1"/>
    <property type="gene ID" value="ENSCLMG00005009209.1"/>
</dbReference>
<feature type="signal peptide" evidence="6">
    <location>
        <begin position="1"/>
        <end position="17"/>
    </location>
</feature>
<evidence type="ECO:0000256" key="1">
    <source>
        <dbReference type="ARBA" id="ARBA00004613"/>
    </source>
</evidence>
<sequence>SYLSLCALVLLVSSVLVETPECRSCLECSRDNGCVRCPERLFLFLQRDGMSHHGTCLPLCPAGHYGQRGKDINRCMKCRSLDCDHCFSRDFCTRCRAGFQLHKGRCLARCPAGTVAHLTDCLEDCLLAPSGQWSDWSVCLRDGGTCGFSWGRQTRIRGGGRSWRTAEEKAPSLCPTHSETQRCRMKKRCPTGEGRTWCQRSSVPSTLQAELKPPSFVLVKVRVHSSLF</sequence>
<dbReference type="Gene3D" id="2.10.220.10">
    <property type="entry name" value="Hormone Receptor, Insulin-like Growth Factor Receptor 1, Chain A, domain 2"/>
    <property type="match status" value="1"/>
</dbReference>
<keyword evidence="4" id="KW-1015">Disulfide bond</keyword>
<dbReference type="GeneTree" id="ENSGT00940000160937"/>
<dbReference type="InterPro" id="IPR051514">
    <property type="entry name" value="R-spondin"/>
</dbReference>
<dbReference type="SMART" id="SM00261">
    <property type="entry name" value="FU"/>
    <property type="match status" value="2"/>
</dbReference>
<dbReference type="PANTHER" id="PTHR46987">
    <property type="entry name" value="NEUROHYPOPHYSIAL HORMONES, N-TERMINAL DOMAIN CONTAINING PROTEIN"/>
    <property type="match status" value="1"/>
</dbReference>
<dbReference type="InterPro" id="IPR043601">
    <property type="entry name" value="Rspo_Fu-CRD_dom"/>
</dbReference>
<proteinExistence type="predicted"/>
<comment type="subcellular location">
    <subcellularLocation>
        <location evidence="1">Secreted</location>
    </subcellularLocation>
</comment>
<evidence type="ECO:0000256" key="5">
    <source>
        <dbReference type="ARBA" id="ARBA00023180"/>
    </source>
</evidence>
<evidence type="ECO:0000313" key="9">
    <source>
        <dbReference type="Proteomes" id="UP000694565"/>
    </source>
</evidence>